<protein>
    <submittedName>
        <fullName evidence="2">Uncharacterized protein</fullName>
    </submittedName>
</protein>
<keyword evidence="3" id="KW-1185">Reference proteome</keyword>
<dbReference type="AlphaFoldDB" id="A0A922LCM6"/>
<reference evidence="2" key="1">
    <citation type="submission" date="2013-05" db="EMBL/GenBank/DDBJ databases">
        <authorList>
            <person name="Yim A.K.Y."/>
            <person name="Chan T.F."/>
            <person name="Ji K.M."/>
            <person name="Liu X.Y."/>
            <person name="Zhou J.W."/>
            <person name="Li R.Q."/>
            <person name="Yang K.Y."/>
            <person name="Li J."/>
            <person name="Li M."/>
            <person name="Law P.T.W."/>
            <person name="Wu Y.L."/>
            <person name="Cai Z.L."/>
            <person name="Qin H."/>
            <person name="Bao Y."/>
            <person name="Leung R.K.K."/>
            <person name="Ng P.K.S."/>
            <person name="Zou J."/>
            <person name="Zhong X.J."/>
            <person name="Ran P.X."/>
            <person name="Zhong N.S."/>
            <person name="Liu Z.G."/>
            <person name="Tsui S.K.W."/>
        </authorList>
    </citation>
    <scope>NUCLEOTIDE SEQUENCE</scope>
    <source>
        <strain evidence="2">Derf</strain>
        <tissue evidence="2">Whole organism</tissue>
    </source>
</reference>
<name>A0A922LCM6_DERFA</name>
<comment type="caution">
    <text evidence="2">The sequence shown here is derived from an EMBL/GenBank/DDBJ whole genome shotgun (WGS) entry which is preliminary data.</text>
</comment>
<accession>A0A922LCM6</accession>
<organism evidence="2 3">
    <name type="scientific">Dermatophagoides farinae</name>
    <name type="common">American house dust mite</name>
    <dbReference type="NCBI Taxonomy" id="6954"/>
    <lineage>
        <taxon>Eukaryota</taxon>
        <taxon>Metazoa</taxon>
        <taxon>Ecdysozoa</taxon>
        <taxon>Arthropoda</taxon>
        <taxon>Chelicerata</taxon>
        <taxon>Arachnida</taxon>
        <taxon>Acari</taxon>
        <taxon>Acariformes</taxon>
        <taxon>Sarcoptiformes</taxon>
        <taxon>Astigmata</taxon>
        <taxon>Psoroptidia</taxon>
        <taxon>Analgoidea</taxon>
        <taxon>Pyroglyphidae</taxon>
        <taxon>Dermatophagoidinae</taxon>
        <taxon>Dermatophagoides</taxon>
    </lineage>
</organism>
<sequence length="62" mass="7056">MEGHHKGGNGGHPDRSIDDDDDDDETKPPSNFSVGYCLFGWITKRQKKIKFNQITKHTKLTL</sequence>
<evidence type="ECO:0000313" key="3">
    <source>
        <dbReference type="Proteomes" id="UP000790347"/>
    </source>
</evidence>
<reference evidence="2" key="2">
    <citation type="journal article" date="2022" name="Res Sq">
        <title>Comparative Genomics Reveals Insights into the Divergent Evolution of Astigmatic Mites and Household Pest Adaptations.</title>
        <authorList>
            <person name="Xiong Q."/>
            <person name="Wan A.T.-Y."/>
            <person name="Liu X.-Y."/>
            <person name="Fung C.S.-H."/>
            <person name="Xiao X."/>
            <person name="Malainual N."/>
            <person name="Hou J."/>
            <person name="Wang L."/>
            <person name="Wang M."/>
            <person name="Yang K."/>
            <person name="Cui Y."/>
            <person name="Leung E."/>
            <person name="Nong W."/>
            <person name="Shin S.-K."/>
            <person name="Au S."/>
            <person name="Jeong K.Y."/>
            <person name="Chew F.T."/>
            <person name="Hui J."/>
            <person name="Leung T.F."/>
            <person name="Tungtrongchitr A."/>
            <person name="Zhong N."/>
            <person name="Liu Z."/>
            <person name="Tsui S."/>
        </authorList>
    </citation>
    <scope>NUCLEOTIDE SEQUENCE</scope>
    <source>
        <strain evidence="2">Derf</strain>
        <tissue evidence="2">Whole organism</tissue>
    </source>
</reference>
<proteinExistence type="predicted"/>
<feature type="region of interest" description="Disordered" evidence="1">
    <location>
        <begin position="1"/>
        <end position="34"/>
    </location>
</feature>
<dbReference type="Proteomes" id="UP000790347">
    <property type="component" value="Unassembled WGS sequence"/>
</dbReference>
<evidence type="ECO:0000256" key="1">
    <source>
        <dbReference type="SAM" id="MobiDB-lite"/>
    </source>
</evidence>
<evidence type="ECO:0000313" key="2">
    <source>
        <dbReference type="EMBL" id="KAH9529767.1"/>
    </source>
</evidence>
<gene>
    <name evidence="2" type="ORF">DERF_003634</name>
</gene>
<dbReference type="EMBL" id="ASGP02000001">
    <property type="protein sequence ID" value="KAH9529767.1"/>
    <property type="molecule type" value="Genomic_DNA"/>
</dbReference>